<gene>
    <name evidence="2" type="ORF">C1I91_01900</name>
</gene>
<evidence type="ECO:0000256" key="1">
    <source>
        <dbReference type="SAM" id="Phobius"/>
    </source>
</evidence>
<organism evidence="2 3">
    <name type="scientific">Clostridium manihotivorum</name>
    <dbReference type="NCBI Taxonomy" id="2320868"/>
    <lineage>
        <taxon>Bacteria</taxon>
        <taxon>Bacillati</taxon>
        <taxon>Bacillota</taxon>
        <taxon>Clostridia</taxon>
        <taxon>Eubacteriales</taxon>
        <taxon>Clostridiaceae</taxon>
        <taxon>Clostridium</taxon>
    </lineage>
</organism>
<evidence type="ECO:0000313" key="3">
    <source>
        <dbReference type="Proteomes" id="UP000286268"/>
    </source>
</evidence>
<evidence type="ECO:0000313" key="2">
    <source>
        <dbReference type="EMBL" id="QAA30515.1"/>
    </source>
</evidence>
<reference evidence="2 3" key="1">
    <citation type="submission" date="2018-01" db="EMBL/GenBank/DDBJ databases">
        <title>Genome Sequencing and Assembly of Anaerobacter polyendosporus strain CT4.</title>
        <authorList>
            <person name="Tachaapaikoon C."/>
            <person name="Sutheeworapong S."/>
            <person name="Jenjaroenpun P."/>
            <person name="Wongsurawat T."/>
            <person name="Nookeaw I."/>
            <person name="Cheawchanlertfa P."/>
            <person name="Kosugi A."/>
            <person name="Cheevadhanarak S."/>
            <person name="Ratanakhanokchai K."/>
        </authorList>
    </citation>
    <scope>NUCLEOTIDE SEQUENCE [LARGE SCALE GENOMIC DNA]</scope>
    <source>
        <strain evidence="2 3">CT4</strain>
    </source>
</reference>
<dbReference type="EMBL" id="CP025746">
    <property type="protein sequence ID" value="QAA30515.1"/>
    <property type="molecule type" value="Genomic_DNA"/>
</dbReference>
<dbReference type="RefSeq" id="WP_128210965.1">
    <property type="nucleotide sequence ID" value="NZ_CP025746.1"/>
</dbReference>
<accession>A0A3R5QVJ1</accession>
<dbReference type="Proteomes" id="UP000286268">
    <property type="component" value="Chromosome"/>
</dbReference>
<feature type="transmembrane region" description="Helical" evidence="1">
    <location>
        <begin position="6"/>
        <end position="27"/>
    </location>
</feature>
<dbReference type="AlphaFoldDB" id="A0A3R5QVJ1"/>
<keyword evidence="1" id="KW-0812">Transmembrane</keyword>
<protein>
    <submittedName>
        <fullName evidence="2">Uncharacterized protein</fullName>
    </submittedName>
</protein>
<keyword evidence="3" id="KW-1185">Reference proteome</keyword>
<name>A0A3R5QVJ1_9CLOT</name>
<keyword evidence="1" id="KW-0472">Membrane</keyword>
<proteinExistence type="predicted"/>
<dbReference type="KEGG" id="cmah:C1I91_01900"/>
<keyword evidence="1" id="KW-1133">Transmembrane helix</keyword>
<sequence length="172" mass="19605">MDKKKWAAVAFSVSLIIAAVALLINMITLTNNNRAMINERGEKIQANILDLYSTVKDAEKDLANKDTKSLQRDYWKFNEAGKLDLPKKSVPDFLLGLTREYQDLNRLKDSNGSDQQMAEAIDRTQLKLEKLEGALNIIIEDCKIDPVKYYFLDKEENKAMEKALNMLTESNS</sequence>